<feature type="region of interest" description="Disordered" evidence="1">
    <location>
        <begin position="1"/>
        <end position="166"/>
    </location>
</feature>
<evidence type="ECO:0000256" key="1">
    <source>
        <dbReference type="SAM" id="MobiDB-lite"/>
    </source>
</evidence>
<reference evidence="3" key="1">
    <citation type="journal article" date="2017" name="Genome Biol.">
        <title>Comparative genomics reveals high biological diversity and specific adaptations in the industrially and medically important fungal genus Aspergillus.</title>
        <authorList>
            <person name="de Vries R.P."/>
            <person name="Riley R."/>
            <person name="Wiebenga A."/>
            <person name="Aguilar-Osorio G."/>
            <person name="Amillis S."/>
            <person name="Uchima C.A."/>
            <person name="Anderluh G."/>
            <person name="Asadollahi M."/>
            <person name="Askin M."/>
            <person name="Barry K."/>
            <person name="Battaglia E."/>
            <person name="Bayram O."/>
            <person name="Benocci T."/>
            <person name="Braus-Stromeyer S.A."/>
            <person name="Caldana C."/>
            <person name="Canovas D."/>
            <person name="Cerqueira G.C."/>
            <person name="Chen F."/>
            <person name="Chen W."/>
            <person name="Choi C."/>
            <person name="Clum A."/>
            <person name="Dos Santos R.A."/>
            <person name="Damasio A.R."/>
            <person name="Diallinas G."/>
            <person name="Emri T."/>
            <person name="Fekete E."/>
            <person name="Flipphi M."/>
            <person name="Freyberg S."/>
            <person name="Gallo A."/>
            <person name="Gournas C."/>
            <person name="Habgood R."/>
            <person name="Hainaut M."/>
            <person name="Harispe M.L."/>
            <person name="Henrissat B."/>
            <person name="Hilden K.S."/>
            <person name="Hope R."/>
            <person name="Hossain A."/>
            <person name="Karabika E."/>
            <person name="Karaffa L."/>
            <person name="Karanyi Z."/>
            <person name="Krasevec N."/>
            <person name="Kuo A."/>
            <person name="Kusch H."/>
            <person name="LaButti K."/>
            <person name="Lagendijk E.L."/>
            <person name="Lapidus A."/>
            <person name="Levasseur A."/>
            <person name="Lindquist E."/>
            <person name="Lipzen A."/>
            <person name="Logrieco A.F."/>
            <person name="MacCabe A."/>
            <person name="Maekelae M.R."/>
            <person name="Malavazi I."/>
            <person name="Melin P."/>
            <person name="Meyer V."/>
            <person name="Mielnichuk N."/>
            <person name="Miskei M."/>
            <person name="Molnar A.P."/>
            <person name="Mule G."/>
            <person name="Ngan C.Y."/>
            <person name="Orejas M."/>
            <person name="Orosz E."/>
            <person name="Ouedraogo J.P."/>
            <person name="Overkamp K.M."/>
            <person name="Park H.-S."/>
            <person name="Perrone G."/>
            <person name="Piumi F."/>
            <person name="Punt P.J."/>
            <person name="Ram A.F."/>
            <person name="Ramon A."/>
            <person name="Rauscher S."/>
            <person name="Record E."/>
            <person name="Riano-Pachon D.M."/>
            <person name="Robert V."/>
            <person name="Roehrig J."/>
            <person name="Ruller R."/>
            <person name="Salamov A."/>
            <person name="Salih N.S."/>
            <person name="Samson R.A."/>
            <person name="Sandor E."/>
            <person name="Sanguinetti M."/>
            <person name="Schuetze T."/>
            <person name="Sepcic K."/>
            <person name="Shelest E."/>
            <person name="Sherlock G."/>
            <person name="Sophianopoulou V."/>
            <person name="Squina F.M."/>
            <person name="Sun H."/>
            <person name="Susca A."/>
            <person name="Todd R.B."/>
            <person name="Tsang A."/>
            <person name="Unkles S.E."/>
            <person name="van de Wiele N."/>
            <person name="van Rossen-Uffink D."/>
            <person name="Oliveira J.V."/>
            <person name="Vesth T.C."/>
            <person name="Visser J."/>
            <person name="Yu J.-H."/>
            <person name="Zhou M."/>
            <person name="Andersen M.R."/>
            <person name="Archer D.B."/>
            <person name="Baker S.E."/>
            <person name="Benoit I."/>
            <person name="Brakhage A.A."/>
            <person name="Braus G.H."/>
            <person name="Fischer R."/>
            <person name="Frisvad J.C."/>
            <person name="Goldman G.H."/>
            <person name="Houbraken J."/>
            <person name="Oakley B."/>
            <person name="Pocsi I."/>
            <person name="Scazzocchio C."/>
            <person name="Seiboth B."/>
            <person name="vanKuyk P.A."/>
            <person name="Wortman J."/>
            <person name="Dyer P.S."/>
            <person name="Grigoriev I.V."/>
        </authorList>
    </citation>
    <scope>NUCLEOTIDE SEQUENCE [LARGE SCALE GENOMIC DNA]</scope>
    <source>
        <strain evidence="3">CBS 593.65</strain>
    </source>
</reference>
<protein>
    <submittedName>
        <fullName evidence="2">Uncharacterized protein</fullName>
    </submittedName>
</protein>
<organism evidence="2 3">
    <name type="scientific">Aspergillus sydowii CBS 593.65</name>
    <dbReference type="NCBI Taxonomy" id="1036612"/>
    <lineage>
        <taxon>Eukaryota</taxon>
        <taxon>Fungi</taxon>
        <taxon>Dikarya</taxon>
        <taxon>Ascomycota</taxon>
        <taxon>Pezizomycotina</taxon>
        <taxon>Eurotiomycetes</taxon>
        <taxon>Eurotiomycetidae</taxon>
        <taxon>Eurotiales</taxon>
        <taxon>Aspergillaceae</taxon>
        <taxon>Aspergillus</taxon>
        <taxon>Aspergillus subgen. Nidulantes</taxon>
    </lineage>
</organism>
<dbReference type="VEuPathDB" id="FungiDB:ASPSYDRAFT_52178"/>
<proteinExistence type="predicted"/>
<dbReference type="EMBL" id="KV878603">
    <property type="protein sequence ID" value="OJJ52276.1"/>
    <property type="molecule type" value="Genomic_DNA"/>
</dbReference>
<dbReference type="OrthoDB" id="4509880at2759"/>
<gene>
    <name evidence="2" type="ORF">ASPSYDRAFT_52178</name>
</gene>
<dbReference type="GeneID" id="63764514"/>
<dbReference type="Proteomes" id="UP000184356">
    <property type="component" value="Unassembled WGS sequence"/>
</dbReference>
<dbReference type="AlphaFoldDB" id="A0A1L9SYP8"/>
<keyword evidence="3" id="KW-1185">Reference proteome</keyword>
<name>A0A1L9SYP8_9EURO</name>
<feature type="compositionally biased region" description="Low complexity" evidence="1">
    <location>
        <begin position="92"/>
        <end position="103"/>
    </location>
</feature>
<feature type="region of interest" description="Disordered" evidence="1">
    <location>
        <begin position="220"/>
        <end position="255"/>
    </location>
</feature>
<evidence type="ECO:0000313" key="2">
    <source>
        <dbReference type="EMBL" id="OJJ52276.1"/>
    </source>
</evidence>
<sequence>MRYGGGQSPNRPSRENEAPACSKRVGANDEGAAPKKVKLRHYQPLPLDQPVAVEPHSPTAIKLPSHDTAQAGFENQPHADFDHNARVHAKASSDSESSIGDISTVTSPLSSARTTPDLYLIDPRLLEPGASGEDGTTLANNVPNTPDDRPSLSDDDEDTGPHDKTVAQSCDHISSLCISGSACVYEDAGVVEPTASPGRTKLHADLPGVDGGILEHGVPRYDGPADRRARTPFTSTSPVYSAPWPTPKIRGKTTPGYCAKSQNTEYISKGDSLLAPRERSALRRLKRENLTRRQIMPHFPEKSVATLRQTWIDMEHSSMQRPTRSQRKTRR</sequence>
<feature type="compositionally biased region" description="Basic and acidic residues" evidence="1">
    <location>
        <begin position="220"/>
        <end position="229"/>
    </location>
</feature>
<evidence type="ECO:0000313" key="3">
    <source>
        <dbReference type="Proteomes" id="UP000184356"/>
    </source>
</evidence>
<feature type="compositionally biased region" description="Polar residues" evidence="1">
    <location>
        <begin position="104"/>
        <end position="114"/>
    </location>
</feature>
<accession>A0A1L9SYP8</accession>
<dbReference type="RefSeq" id="XP_040696082.1">
    <property type="nucleotide sequence ID" value="XM_040848441.1"/>
</dbReference>